<accession>A0A4T0UTT1</accession>
<keyword evidence="8" id="KW-1185">Reference proteome</keyword>
<sequence>MKACLLRIHGKVQGVYYRDSAVARARELGVAGWVRNRVDGTVEAWVEGEPLAVAEFVEWAHQGPQAARVDRVDASDVTAEATEGFERKPTL</sequence>
<dbReference type="PROSITE" id="PS51160">
    <property type="entry name" value="ACYLPHOSPHATASE_3"/>
    <property type="match status" value="1"/>
</dbReference>
<dbReference type="PRINTS" id="PR00112">
    <property type="entry name" value="ACYLPHPHTASE"/>
</dbReference>
<feature type="active site" evidence="4">
    <location>
        <position position="36"/>
    </location>
</feature>
<comment type="caution">
    <text evidence="7">The sequence shown here is derived from an EMBL/GenBank/DDBJ whole genome shotgun (WGS) entry which is preliminary data.</text>
</comment>
<evidence type="ECO:0000256" key="2">
    <source>
        <dbReference type="ARBA" id="ARBA00012150"/>
    </source>
</evidence>
<dbReference type="AlphaFoldDB" id="A0A4T0UTT1"/>
<feature type="domain" description="Acylphosphatase-like" evidence="6">
    <location>
        <begin position="3"/>
        <end position="89"/>
    </location>
</feature>
<organism evidence="7 8">
    <name type="scientific">Crenobacter intestini</name>
    <dbReference type="NCBI Taxonomy" id="2563443"/>
    <lineage>
        <taxon>Bacteria</taxon>
        <taxon>Pseudomonadati</taxon>
        <taxon>Pseudomonadota</taxon>
        <taxon>Betaproteobacteria</taxon>
        <taxon>Neisseriales</taxon>
        <taxon>Neisseriaceae</taxon>
        <taxon>Crenobacter</taxon>
    </lineage>
</organism>
<dbReference type="Pfam" id="PF00708">
    <property type="entry name" value="Acylphosphatase"/>
    <property type="match status" value="1"/>
</dbReference>
<evidence type="ECO:0000259" key="6">
    <source>
        <dbReference type="PROSITE" id="PS51160"/>
    </source>
</evidence>
<evidence type="ECO:0000256" key="5">
    <source>
        <dbReference type="RuleBase" id="RU004168"/>
    </source>
</evidence>
<dbReference type="GO" id="GO:0003998">
    <property type="term" value="F:acylphosphatase activity"/>
    <property type="evidence" value="ECO:0007669"/>
    <property type="project" value="UniProtKB-EC"/>
</dbReference>
<dbReference type="InterPro" id="IPR020456">
    <property type="entry name" value="Acylphosphatase"/>
</dbReference>
<dbReference type="SUPFAM" id="SSF54975">
    <property type="entry name" value="Acylphosphatase/BLUF domain-like"/>
    <property type="match status" value="1"/>
</dbReference>
<evidence type="ECO:0000256" key="1">
    <source>
        <dbReference type="ARBA" id="ARBA00005614"/>
    </source>
</evidence>
<dbReference type="Proteomes" id="UP000308891">
    <property type="component" value="Unassembled WGS sequence"/>
</dbReference>
<dbReference type="RefSeq" id="WP_136553686.1">
    <property type="nucleotide sequence ID" value="NZ_STGJ01000010.1"/>
</dbReference>
<dbReference type="InterPro" id="IPR017968">
    <property type="entry name" value="Acylphosphatase_CS"/>
</dbReference>
<protein>
    <recommendedName>
        <fullName evidence="2 4">acylphosphatase</fullName>
        <ecNumber evidence="2 4">3.6.1.7</ecNumber>
    </recommendedName>
</protein>
<name>A0A4T0UTT1_9NEIS</name>
<dbReference type="InterPro" id="IPR036046">
    <property type="entry name" value="Acylphosphatase-like_dom_sf"/>
</dbReference>
<comment type="catalytic activity">
    <reaction evidence="3 4">
        <text>an acyl phosphate + H2O = a carboxylate + phosphate + H(+)</text>
        <dbReference type="Rhea" id="RHEA:14965"/>
        <dbReference type="ChEBI" id="CHEBI:15377"/>
        <dbReference type="ChEBI" id="CHEBI:15378"/>
        <dbReference type="ChEBI" id="CHEBI:29067"/>
        <dbReference type="ChEBI" id="CHEBI:43474"/>
        <dbReference type="ChEBI" id="CHEBI:59918"/>
        <dbReference type="EC" id="3.6.1.7"/>
    </reaction>
</comment>
<dbReference type="PROSITE" id="PS00151">
    <property type="entry name" value="ACYLPHOSPHATASE_2"/>
    <property type="match status" value="1"/>
</dbReference>
<keyword evidence="4" id="KW-0378">Hydrolase</keyword>
<reference evidence="7 8" key="1">
    <citation type="submission" date="2019-04" db="EMBL/GenBank/DDBJ databases">
        <title>Crenobacter sp. nov.</title>
        <authorList>
            <person name="Shi S."/>
        </authorList>
    </citation>
    <scope>NUCLEOTIDE SEQUENCE [LARGE SCALE GENOMIC DNA]</scope>
    <source>
        <strain evidence="7 8">GY 70310</strain>
    </source>
</reference>
<dbReference type="PANTHER" id="PTHR47268:SF4">
    <property type="entry name" value="ACYLPHOSPHATASE"/>
    <property type="match status" value="1"/>
</dbReference>
<dbReference type="EMBL" id="STGJ01000010">
    <property type="protein sequence ID" value="TIC82131.1"/>
    <property type="molecule type" value="Genomic_DNA"/>
</dbReference>
<proteinExistence type="inferred from homology"/>
<dbReference type="PANTHER" id="PTHR47268">
    <property type="entry name" value="ACYLPHOSPHATASE"/>
    <property type="match status" value="1"/>
</dbReference>
<feature type="active site" evidence="4">
    <location>
        <position position="18"/>
    </location>
</feature>
<gene>
    <name evidence="7" type="ORF">E5K04_10280</name>
</gene>
<dbReference type="InterPro" id="IPR001792">
    <property type="entry name" value="Acylphosphatase-like_dom"/>
</dbReference>
<evidence type="ECO:0000313" key="7">
    <source>
        <dbReference type="EMBL" id="TIC82131.1"/>
    </source>
</evidence>
<evidence type="ECO:0000256" key="4">
    <source>
        <dbReference type="PROSITE-ProRule" id="PRU00520"/>
    </source>
</evidence>
<dbReference type="OrthoDB" id="5295388at2"/>
<comment type="similarity">
    <text evidence="1 5">Belongs to the acylphosphatase family.</text>
</comment>
<evidence type="ECO:0000256" key="3">
    <source>
        <dbReference type="ARBA" id="ARBA00047645"/>
    </source>
</evidence>
<evidence type="ECO:0000313" key="8">
    <source>
        <dbReference type="Proteomes" id="UP000308891"/>
    </source>
</evidence>
<dbReference type="Gene3D" id="3.30.70.100">
    <property type="match status" value="1"/>
</dbReference>
<dbReference type="EC" id="3.6.1.7" evidence="2 4"/>